<feature type="chain" id="PRO_5045238412" description="Outer membrane protein beta-barrel domain-containing protein" evidence="2">
    <location>
        <begin position="28"/>
        <end position="295"/>
    </location>
</feature>
<dbReference type="Proteomes" id="UP001055102">
    <property type="component" value="Unassembled WGS sequence"/>
</dbReference>
<sequence length="295" mass="31463">MTRSRLFVLARSLTFLASVCAPALVHAADLLPPPPPPPPPPPVDVGGGWYLRGDVGASVYTSPKYSVAKAPDTVFFNESQSGGFFAGVGVGYQVNSYFRGDVTGEFRSNELRLSSYNDFSSDCGCTSGRNFNQTSGHYTSGLVLVNGYFELGTWFGATPFFGGGVGVAFNHFSGFTDSGVTNFYAPYAYNQPTSPGYFKARTTESLAWALHAGVAFDVAQNLKVEFAYRYVNLGQAKTGSLTCLDAGGGCDSAVVKAKNLEAHEIKIGLRYLLGGPVLPLPPIYEPAPGPLVRKY</sequence>
<evidence type="ECO:0000256" key="1">
    <source>
        <dbReference type="ARBA" id="ARBA00022729"/>
    </source>
</evidence>
<proteinExistence type="predicted"/>
<keyword evidence="5" id="KW-1185">Reference proteome</keyword>
<feature type="domain" description="Outer membrane protein beta-barrel" evidence="3">
    <location>
        <begin position="47"/>
        <end position="271"/>
    </location>
</feature>
<protein>
    <recommendedName>
        <fullName evidence="3">Outer membrane protein beta-barrel domain-containing protein</fullName>
    </recommendedName>
</protein>
<evidence type="ECO:0000313" key="4">
    <source>
        <dbReference type="EMBL" id="GJE07357.1"/>
    </source>
</evidence>
<organism evidence="4 5">
    <name type="scientific">Methylobacterium jeotgali</name>
    <dbReference type="NCBI Taxonomy" id="381630"/>
    <lineage>
        <taxon>Bacteria</taxon>
        <taxon>Pseudomonadati</taxon>
        <taxon>Pseudomonadota</taxon>
        <taxon>Alphaproteobacteria</taxon>
        <taxon>Hyphomicrobiales</taxon>
        <taxon>Methylobacteriaceae</taxon>
        <taxon>Methylobacterium</taxon>
    </lineage>
</organism>
<gene>
    <name evidence="4" type="ORF">AOPFMNJM_2685</name>
</gene>
<name>A0ABQ4SWV0_9HYPH</name>
<dbReference type="Gene3D" id="2.40.160.20">
    <property type="match status" value="1"/>
</dbReference>
<evidence type="ECO:0000256" key="2">
    <source>
        <dbReference type="SAM" id="SignalP"/>
    </source>
</evidence>
<comment type="caution">
    <text evidence="4">The sequence shown here is derived from an EMBL/GenBank/DDBJ whole genome shotgun (WGS) entry which is preliminary data.</text>
</comment>
<dbReference type="SUPFAM" id="SSF56925">
    <property type="entry name" value="OMPA-like"/>
    <property type="match status" value="1"/>
</dbReference>
<dbReference type="Pfam" id="PF13505">
    <property type="entry name" value="OMP_b-brl"/>
    <property type="match status" value="1"/>
</dbReference>
<dbReference type="SUPFAM" id="SSF101447">
    <property type="entry name" value="Formin homology 2 domain (FH2 domain)"/>
    <property type="match status" value="1"/>
</dbReference>
<evidence type="ECO:0000313" key="5">
    <source>
        <dbReference type="Proteomes" id="UP001055102"/>
    </source>
</evidence>
<keyword evidence="1 2" id="KW-0732">Signal</keyword>
<dbReference type="InterPro" id="IPR027385">
    <property type="entry name" value="Beta-barrel_OMP"/>
</dbReference>
<dbReference type="InterPro" id="IPR011250">
    <property type="entry name" value="OMP/PagP_B-barrel"/>
</dbReference>
<dbReference type="EMBL" id="BPQR01000043">
    <property type="protein sequence ID" value="GJE07357.1"/>
    <property type="molecule type" value="Genomic_DNA"/>
</dbReference>
<evidence type="ECO:0000259" key="3">
    <source>
        <dbReference type="Pfam" id="PF13505"/>
    </source>
</evidence>
<accession>A0ABQ4SWV0</accession>
<reference evidence="4" key="1">
    <citation type="journal article" date="2021" name="Front. Microbiol.">
        <title>Comprehensive Comparative Genomics and Phenotyping of Methylobacterium Species.</title>
        <authorList>
            <person name="Alessa O."/>
            <person name="Ogura Y."/>
            <person name="Fujitani Y."/>
            <person name="Takami H."/>
            <person name="Hayashi T."/>
            <person name="Sahin N."/>
            <person name="Tani A."/>
        </authorList>
    </citation>
    <scope>NUCLEOTIDE SEQUENCE</scope>
    <source>
        <strain evidence="4">LMG 23639</strain>
    </source>
</reference>
<feature type="signal peptide" evidence="2">
    <location>
        <begin position="1"/>
        <end position="27"/>
    </location>
</feature>
<reference evidence="4" key="2">
    <citation type="submission" date="2021-08" db="EMBL/GenBank/DDBJ databases">
        <authorList>
            <person name="Tani A."/>
            <person name="Ola A."/>
            <person name="Ogura Y."/>
            <person name="Katsura K."/>
            <person name="Hayashi T."/>
        </authorList>
    </citation>
    <scope>NUCLEOTIDE SEQUENCE</scope>
    <source>
        <strain evidence="4">LMG 23639</strain>
    </source>
</reference>